<evidence type="ECO:0000313" key="2">
    <source>
        <dbReference type="EMBL" id="QJH99590.1"/>
    </source>
</evidence>
<dbReference type="EMBL" id="MT144798">
    <property type="protein sequence ID" value="QJH99590.1"/>
    <property type="molecule type" value="Genomic_DNA"/>
</dbReference>
<gene>
    <name evidence="1" type="ORF">MM415A05793_0010</name>
    <name evidence="2" type="ORF">TM448B01622_0005</name>
</gene>
<name>A0A6M3JEZ3_9ZZZZ</name>
<accession>A0A6M3JEZ3</accession>
<evidence type="ECO:0000313" key="1">
    <source>
        <dbReference type="EMBL" id="QJA68769.1"/>
    </source>
</evidence>
<reference evidence="1" key="1">
    <citation type="submission" date="2020-03" db="EMBL/GenBank/DDBJ databases">
        <title>The deep terrestrial virosphere.</title>
        <authorList>
            <person name="Holmfeldt K."/>
            <person name="Nilsson E."/>
            <person name="Simone D."/>
            <person name="Lopez-Fernandez M."/>
            <person name="Wu X."/>
            <person name="de Brujin I."/>
            <person name="Lundin D."/>
            <person name="Andersson A."/>
            <person name="Bertilsson S."/>
            <person name="Dopson M."/>
        </authorList>
    </citation>
    <scope>NUCLEOTIDE SEQUENCE</scope>
    <source>
        <strain evidence="1">MM415A05793</strain>
        <strain evidence="2">TM448B01622</strain>
    </source>
</reference>
<proteinExistence type="predicted"/>
<protein>
    <submittedName>
        <fullName evidence="1">Uncharacterized protein</fullName>
    </submittedName>
</protein>
<dbReference type="AlphaFoldDB" id="A0A6M3JEZ3"/>
<sequence>MQVLVLWDESESVQTPGLIGPLGVPRRKLVVTGRWYASIKLAREERRKQLQGAESEIKIRENGKVRIFDFREDKSLNSSYWL</sequence>
<dbReference type="EMBL" id="MT141647">
    <property type="protein sequence ID" value="QJA68769.1"/>
    <property type="molecule type" value="Genomic_DNA"/>
</dbReference>
<organism evidence="1">
    <name type="scientific">viral metagenome</name>
    <dbReference type="NCBI Taxonomy" id="1070528"/>
    <lineage>
        <taxon>unclassified sequences</taxon>
        <taxon>metagenomes</taxon>
        <taxon>organismal metagenomes</taxon>
    </lineage>
</organism>